<feature type="domain" description="Helicase ATP-binding" evidence="9">
    <location>
        <begin position="441"/>
        <end position="608"/>
    </location>
</feature>
<evidence type="ECO:0000256" key="2">
    <source>
        <dbReference type="ARBA" id="ARBA00022737"/>
    </source>
</evidence>
<keyword evidence="4" id="KW-0378">Hydrolase</keyword>
<comment type="subcellular location">
    <subcellularLocation>
        <location evidence="1">Nucleus</location>
    </subcellularLocation>
</comment>
<evidence type="ECO:0000256" key="1">
    <source>
        <dbReference type="ARBA" id="ARBA00004123"/>
    </source>
</evidence>
<feature type="compositionally biased region" description="Polar residues" evidence="7">
    <location>
        <begin position="1363"/>
        <end position="1374"/>
    </location>
</feature>
<dbReference type="Pfam" id="PF00271">
    <property type="entry name" value="Helicase_C"/>
    <property type="match status" value="1"/>
</dbReference>
<feature type="region of interest" description="Disordered" evidence="7">
    <location>
        <begin position="1084"/>
        <end position="1150"/>
    </location>
</feature>
<dbReference type="InterPro" id="IPR027417">
    <property type="entry name" value="P-loop_NTPase"/>
</dbReference>
<feature type="region of interest" description="Disordered" evidence="7">
    <location>
        <begin position="1349"/>
        <end position="1417"/>
    </location>
</feature>
<dbReference type="Proteomes" id="UP000740926">
    <property type="component" value="Unassembled WGS sequence"/>
</dbReference>
<evidence type="ECO:0000256" key="6">
    <source>
        <dbReference type="ARBA" id="ARBA00023242"/>
    </source>
</evidence>
<evidence type="ECO:0000313" key="12">
    <source>
        <dbReference type="Proteomes" id="UP000740926"/>
    </source>
</evidence>
<reference evidence="11 12" key="1">
    <citation type="journal article" date="2020" name="Microb. Genom.">
        <title>Genetic diversity of clinical and environmental Mucorales isolates obtained from an investigation of mucormycosis cases among solid organ transplant recipients.</title>
        <authorList>
            <person name="Nguyen M.H."/>
            <person name="Kaul D."/>
            <person name="Muto C."/>
            <person name="Cheng S.J."/>
            <person name="Richter R.A."/>
            <person name="Bruno V.M."/>
            <person name="Liu G."/>
            <person name="Beyhan S."/>
            <person name="Sundermann A.J."/>
            <person name="Mounaud S."/>
            <person name="Pasculle A.W."/>
            <person name="Nierman W.C."/>
            <person name="Driscoll E."/>
            <person name="Cumbie R."/>
            <person name="Clancy C.J."/>
            <person name="Dupont C.L."/>
        </authorList>
    </citation>
    <scope>NUCLEOTIDE SEQUENCE [LARGE SCALE GENOMIC DNA]</scope>
    <source>
        <strain evidence="11 12">GL24</strain>
    </source>
</reference>
<feature type="domain" description="Helicase C-terminal" evidence="10">
    <location>
        <begin position="732"/>
        <end position="891"/>
    </location>
</feature>
<dbReference type="SUPFAM" id="SSF54160">
    <property type="entry name" value="Chromo domain-like"/>
    <property type="match status" value="1"/>
</dbReference>
<feature type="region of interest" description="Disordered" evidence="7">
    <location>
        <begin position="1297"/>
        <end position="1326"/>
    </location>
</feature>
<dbReference type="Gene3D" id="3.40.50.10810">
    <property type="entry name" value="Tandem AAA-ATPase domain"/>
    <property type="match status" value="1"/>
</dbReference>
<dbReference type="SUPFAM" id="SSF52540">
    <property type="entry name" value="P-loop containing nucleoside triphosphate hydrolases"/>
    <property type="match status" value="2"/>
</dbReference>
<dbReference type="EMBL" id="JAANIU010000108">
    <property type="protein sequence ID" value="KAG1575142.1"/>
    <property type="molecule type" value="Genomic_DNA"/>
</dbReference>
<evidence type="ECO:0000256" key="5">
    <source>
        <dbReference type="ARBA" id="ARBA00022840"/>
    </source>
</evidence>
<feature type="compositionally biased region" description="Polar residues" evidence="7">
    <location>
        <begin position="1141"/>
        <end position="1150"/>
    </location>
</feature>
<evidence type="ECO:0000259" key="10">
    <source>
        <dbReference type="PROSITE" id="PS51194"/>
    </source>
</evidence>
<dbReference type="SMART" id="SM00490">
    <property type="entry name" value="HELICc"/>
    <property type="match status" value="1"/>
</dbReference>
<keyword evidence="12" id="KW-1185">Reference proteome</keyword>
<dbReference type="GO" id="GO:0000785">
    <property type="term" value="C:chromatin"/>
    <property type="evidence" value="ECO:0007669"/>
    <property type="project" value="TreeGrafter"/>
</dbReference>
<feature type="compositionally biased region" description="Basic residues" evidence="7">
    <location>
        <begin position="1084"/>
        <end position="1095"/>
    </location>
</feature>
<dbReference type="PROSITE" id="PS51192">
    <property type="entry name" value="HELICASE_ATP_BIND_1"/>
    <property type="match status" value="1"/>
</dbReference>
<evidence type="ECO:0000256" key="3">
    <source>
        <dbReference type="ARBA" id="ARBA00022741"/>
    </source>
</evidence>
<protein>
    <submittedName>
        <fullName evidence="11">Uncharacterized protein</fullName>
    </submittedName>
</protein>
<dbReference type="InterPro" id="IPR038718">
    <property type="entry name" value="SNF2-like_sf"/>
</dbReference>
<dbReference type="GO" id="GO:0042393">
    <property type="term" value="F:histone binding"/>
    <property type="evidence" value="ECO:0007669"/>
    <property type="project" value="TreeGrafter"/>
</dbReference>
<keyword evidence="5" id="KW-0067">ATP-binding</keyword>
<evidence type="ECO:0000256" key="4">
    <source>
        <dbReference type="ARBA" id="ARBA00022801"/>
    </source>
</evidence>
<comment type="caution">
    <text evidence="11">The sequence shown here is derived from an EMBL/GenBank/DDBJ whole genome shotgun (WGS) entry which is preliminary data.</text>
</comment>
<evidence type="ECO:0000259" key="9">
    <source>
        <dbReference type="PROSITE" id="PS51192"/>
    </source>
</evidence>
<feature type="compositionally biased region" description="Low complexity" evidence="7">
    <location>
        <begin position="1096"/>
        <end position="1106"/>
    </location>
</feature>
<accession>A0A9P6ZCP5</accession>
<keyword evidence="3" id="KW-0547">Nucleotide-binding</keyword>
<evidence type="ECO:0000256" key="7">
    <source>
        <dbReference type="SAM" id="MobiDB-lite"/>
    </source>
</evidence>
<feature type="domain" description="Chromo" evidence="8">
    <location>
        <begin position="256"/>
        <end position="317"/>
    </location>
</feature>
<feature type="compositionally biased region" description="Polar residues" evidence="7">
    <location>
        <begin position="1391"/>
        <end position="1415"/>
    </location>
</feature>
<dbReference type="PROSITE" id="PS50013">
    <property type="entry name" value="CHROMO_2"/>
    <property type="match status" value="1"/>
</dbReference>
<dbReference type="PROSITE" id="PS51194">
    <property type="entry name" value="HELICASE_CTER"/>
    <property type="match status" value="1"/>
</dbReference>
<dbReference type="InterPro" id="IPR001650">
    <property type="entry name" value="Helicase_C-like"/>
</dbReference>
<keyword evidence="6" id="KW-0539">Nucleus</keyword>
<dbReference type="InterPro" id="IPR049730">
    <property type="entry name" value="SNF2/RAD54-like_C"/>
</dbReference>
<sequence length="1424" mass="163244">MRQLVYIPANKLRKAYYQLIEDFELDLFKFSELENNTQRKSKRLDQRPKEILSCEADNSAQDNLRKSTQQSKEATSSNDKNSIKQLSVSTRSGRIQVIPTSFQTEFYAIKNVKKKSNEKSYNVSFYSDEFIKQHTKYCFRCHQTGFPNGQNNDAGAVSCGPECARMRLLLCQTCTLSCHNNCLSATPDIYFDANRYTCVKCKNKKMNCVACHQSLNTTNDHIFRCKICFRTYHPQCIDLDDYQKGDCLDCITYQNRQPQSILAQRTNEKDQKELLIRWKDTSFRHANWVPSSWLQATSTVLFTKYKSKYGTEDTQPKKGRYFPIEWITIERILDVVWEENNKQKAKYVLAVFKDTEYGDAIWDEPPTENEPELYAAYNLALERYIRSTKVKPPYKMKELIADVRKLANAERYELHELKTQLKCITGGTLMKHQLEALNWLLFQWEKKQSCILADDMGLGKTIQVIAFLYVLFKKYGIYPFIIVVPNSTATNWIREFQKWAPDMSVAPYFGSAASRKMALEHEIFDKKKNLRVHAVVATYESIQDANKLQNLFWSVMVVDESQRLKNDESQLFKALTQFCKDLTVLLTGTPLQNNLKELFNIMHFIRPDSFNNTQAEDYQDMTREQIEKLHNRLRPYFLRRTKEEILKTLPPKHEILVPLSMTPLQKQVYKSCLARDIGSILGATNYKRSKGLFSIFMNLRKTLNHPYLIDGVETPQSTPETTQRAMIDACEKLKVFHLMLPKLRAQGHRVLVFSTMTRALDVIDDYLTYEGIEFARLDGSDSERERVRRIDAFNAPNSKLDVFLLSTRAGGVGINLATADTVIIWDSDFNPYADLQAIGRAHRIGQTKMVLIYRFMTRISVEERILQLSKKKMALEHVVVEKMLADEEDVEDIESILKFGAQSLFDDNDSTDISYDSAAIDRLLDREQHKAVVEAQKEEMTEPGEKKDGFSFAYAKIWKSDGTTEGLQEIAESEEAQDDFWEKFLQSKQEEIERDKAEKAMYNQNLGRGARKRAQVSYIDKLFSEADLKKKKPKHIENEDNDNEEGNLIVDEVERVLPKKALGNVQSKVSTSIYQTSALSKVKKFAASRPTKRTAPKPTKSTTPTRLDTLWPEQITTTKPSLPPVSSHEVADMAEDKSRKSSSQNTVSPAAYSSSDYVTKINSAVQKVFEKHSSIVQNYIIICGREGISRSLYDAIIQIDIKQLVAKLHSEFESSVAAERNQLKQTDISQNVLLKTEKEKRAIFTKVCKDALRQFKKWRAYNEPILLRLGKQMCSLQMTPQMQDYIQNIRQLHSIDSSNDVQSTSPQPQTSQPQPGPTQPMQDSSLFNRPTQLSKASLHQRLQGITIAHTPQGIEIHPPPIDKSSQLTTPKITHSSSSSTCRSPEGITIVHTPQGSKPHSPSQADHLLDSQNSPDTLDMIDICD</sequence>
<evidence type="ECO:0000313" key="11">
    <source>
        <dbReference type="EMBL" id="KAG1575142.1"/>
    </source>
</evidence>
<dbReference type="CDD" id="cd18793">
    <property type="entry name" value="SF2_C_SNF"/>
    <property type="match status" value="1"/>
</dbReference>
<dbReference type="GO" id="GO:0016887">
    <property type="term" value="F:ATP hydrolysis activity"/>
    <property type="evidence" value="ECO:0007669"/>
    <property type="project" value="TreeGrafter"/>
</dbReference>
<dbReference type="GO" id="GO:0005524">
    <property type="term" value="F:ATP binding"/>
    <property type="evidence" value="ECO:0007669"/>
    <property type="project" value="UniProtKB-KW"/>
</dbReference>
<proteinExistence type="predicted"/>
<dbReference type="GO" id="GO:0003677">
    <property type="term" value="F:DNA binding"/>
    <property type="evidence" value="ECO:0007669"/>
    <property type="project" value="TreeGrafter"/>
</dbReference>
<feature type="compositionally biased region" description="Low complexity" evidence="7">
    <location>
        <begin position="1302"/>
        <end position="1313"/>
    </location>
</feature>
<feature type="compositionally biased region" description="Basic and acidic residues" evidence="7">
    <location>
        <begin position="1129"/>
        <end position="1139"/>
    </location>
</feature>
<dbReference type="InterPro" id="IPR000330">
    <property type="entry name" value="SNF2_N"/>
</dbReference>
<dbReference type="GO" id="GO:0005634">
    <property type="term" value="C:nucleus"/>
    <property type="evidence" value="ECO:0007669"/>
    <property type="project" value="UniProtKB-SubCell"/>
</dbReference>
<dbReference type="InterPro" id="IPR014001">
    <property type="entry name" value="Helicase_ATP-bd"/>
</dbReference>
<evidence type="ECO:0000259" key="8">
    <source>
        <dbReference type="PROSITE" id="PS50013"/>
    </source>
</evidence>
<dbReference type="SMART" id="SM00487">
    <property type="entry name" value="DEXDc"/>
    <property type="match status" value="1"/>
</dbReference>
<dbReference type="PANTHER" id="PTHR45623">
    <property type="entry name" value="CHROMODOMAIN-HELICASE-DNA-BINDING PROTEIN 3-RELATED-RELATED"/>
    <property type="match status" value="1"/>
</dbReference>
<gene>
    <name evidence="11" type="ORF">G6F50_001349</name>
</gene>
<dbReference type="CDD" id="cd15489">
    <property type="entry name" value="PHD_SF"/>
    <property type="match status" value="1"/>
</dbReference>
<keyword evidence="2" id="KW-0677">Repeat</keyword>
<dbReference type="GO" id="GO:0003682">
    <property type="term" value="F:chromatin binding"/>
    <property type="evidence" value="ECO:0007669"/>
    <property type="project" value="TreeGrafter"/>
</dbReference>
<feature type="region of interest" description="Disordered" evidence="7">
    <location>
        <begin position="56"/>
        <end position="85"/>
    </location>
</feature>
<dbReference type="PANTHER" id="PTHR45623:SF17">
    <property type="entry name" value="CHROMODOMAIN-HELICASE-DNA-BINDING PROTEIN 3-RELATED"/>
    <property type="match status" value="1"/>
</dbReference>
<dbReference type="GO" id="GO:0140658">
    <property type="term" value="F:ATP-dependent chromatin remodeler activity"/>
    <property type="evidence" value="ECO:0007669"/>
    <property type="project" value="TreeGrafter"/>
</dbReference>
<dbReference type="Pfam" id="PF00176">
    <property type="entry name" value="SNF2-rel_dom"/>
    <property type="match status" value="1"/>
</dbReference>
<dbReference type="Gene3D" id="3.40.50.300">
    <property type="entry name" value="P-loop containing nucleotide triphosphate hydrolases"/>
    <property type="match status" value="1"/>
</dbReference>
<name>A0A9P6ZCP5_9FUNG</name>
<dbReference type="Gene3D" id="2.40.50.40">
    <property type="match status" value="1"/>
</dbReference>
<dbReference type="InterPro" id="IPR016197">
    <property type="entry name" value="Chromo-like_dom_sf"/>
</dbReference>
<dbReference type="InterPro" id="IPR000953">
    <property type="entry name" value="Chromo/chromo_shadow_dom"/>
</dbReference>
<organism evidence="11 12">
    <name type="scientific">Rhizopus delemar</name>
    <dbReference type="NCBI Taxonomy" id="936053"/>
    <lineage>
        <taxon>Eukaryota</taxon>
        <taxon>Fungi</taxon>
        <taxon>Fungi incertae sedis</taxon>
        <taxon>Mucoromycota</taxon>
        <taxon>Mucoromycotina</taxon>
        <taxon>Mucoromycetes</taxon>
        <taxon>Mucorales</taxon>
        <taxon>Mucorineae</taxon>
        <taxon>Rhizopodaceae</taxon>
        <taxon>Rhizopus</taxon>
    </lineage>
</organism>